<dbReference type="EMBL" id="JBBPBM010000005">
    <property type="protein sequence ID" value="KAK8584456.1"/>
    <property type="molecule type" value="Genomic_DNA"/>
</dbReference>
<proteinExistence type="predicted"/>
<evidence type="ECO:0000313" key="2">
    <source>
        <dbReference type="Proteomes" id="UP001472677"/>
    </source>
</evidence>
<reference evidence="1 2" key="1">
    <citation type="journal article" date="2024" name="G3 (Bethesda)">
        <title>Genome assembly of Hibiscus sabdariffa L. provides insights into metabolisms of medicinal natural products.</title>
        <authorList>
            <person name="Kim T."/>
        </authorList>
    </citation>
    <scope>NUCLEOTIDE SEQUENCE [LARGE SCALE GENOMIC DNA]</scope>
    <source>
        <strain evidence="1">TK-2024</strain>
        <tissue evidence="1">Old leaves</tissue>
    </source>
</reference>
<keyword evidence="2" id="KW-1185">Reference proteome</keyword>
<evidence type="ECO:0000313" key="1">
    <source>
        <dbReference type="EMBL" id="KAK8584456.1"/>
    </source>
</evidence>
<protein>
    <submittedName>
        <fullName evidence="1">Uncharacterized protein</fullName>
    </submittedName>
</protein>
<organism evidence="1 2">
    <name type="scientific">Hibiscus sabdariffa</name>
    <name type="common">roselle</name>
    <dbReference type="NCBI Taxonomy" id="183260"/>
    <lineage>
        <taxon>Eukaryota</taxon>
        <taxon>Viridiplantae</taxon>
        <taxon>Streptophyta</taxon>
        <taxon>Embryophyta</taxon>
        <taxon>Tracheophyta</taxon>
        <taxon>Spermatophyta</taxon>
        <taxon>Magnoliopsida</taxon>
        <taxon>eudicotyledons</taxon>
        <taxon>Gunneridae</taxon>
        <taxon>Pentapetalae</taxon>
        <taxon>rosids</taxon>
        <taxon>malvids</taxon>
        <taxon>Malvales</taxon>
        <taxon>Malvaceae</taxon>
        <taxon>Malvoideae</taxon>
        <taxon>Hibiscus</taxon>
    </lineage>
</organism>
<comment type="caution">
    <text evidence="1">The sequence shown here is derived from an EMBL/GenBank/DDBJ whole genome shotgun (WGS) entry which is preliminary data.</text>
</comment>
<accession>A0ABR2FQS0</accession>
<gene>
    <name evidence="1" type="ORF">V6N12_068700</name>
</gene>
<name>A0ABR2FQS0_9ROSI</name>
<dbReference type="Proteomes" id="UP001472677">
    <property type="component" value="Unassembled WGS sequence"/>
</dbReference>
<sequence length="174" mass="19515">MAEASGVCVSMIPIWDFNVHEVVQSSFRLAYHLSSCISDGSPKRSNQVVLWLRYSKWIQDTVYPPRMDQYDWTVGGPEKSNQSRNVVVLPNLINGLHHSSTLPCMSVFGFDSRNSIDKMILQSSSEILVTQEEPCMFPSKKEVGVKSEEASAKCAASTGGFHCSKRRKLRIKKT</sequence>